<name>A0ABR8XN55_9BACL</name>
<comment type="caution">
    <text evidence="1">The sequence shown here is derived from an EMBL/GenBank/DDBJ whole genome shotgun (WGS) entry which is preliminary data.</text>
</comment>
<evidence type="ECO:0000313" key="1">
    <source>
        <dbReference type="EMBL" id="MBD8033355.1"/>
    </source>
</evidence>
<sequence>MCMGLENRHLESDTLLPNHRDILLGNALKDLTSDSDVLAIYLAGSLARGTFDN</sequence>
<proteinExistence type="predicted"/>
<protein>
    <recommendedName>
        <fullName evidence="3">Polymerase nucleotidyl transferase domain-containing protein</fullName>
    </recommendedName>
</protein>
<accession>A0ABR8XN55</accession>
<keyword evidence="2" id="KW-1185">Reference proteome</keyword>
<reference evidence="1 2" key="1">
    <citation type="submission" date="2020-08" db="EMBL/GenBank/DDBJ databases">
        <title>A Genomic Blueprint of the Chicken Gut Microbiome.</title>
        <authorList>
            <person name="Gilroy R."/>
            <person name="Ravi A."/>
            <person name="Getino M."/>
            <person name="Pursley I."/>
            <person name="Horton D.L."/>
            <person name="Alikhan N.-F."/>
            <person name="Baker D."/>
            <person name="Gharbi K."/>
            <person name="Hall N."/>
            <person name="Watson M."/>
            <person name="Adriaenssens E.M."/>
            <person name="Foster-Nyarko E."/>
            <person name="Jarju S."/>
            <person name="Secka A."/>
            <person name="Antonio M."/>
            <person name="Oren A."/>
            <person name="Chaudhuri R."/>
            <person name="La Ragione R.M."/>
            <person name="Hildebrand F."/>
            <person name="Pallen M.J."/>
        </authorList>
    </citation>
    <scope>NUCLEOTIDE SEQUENCE [LARGE SCALE GENOMIC DNA]</scope>
    <source>
        <strain evidence="1 2">Sa1YVA6</strain>
    </source>
</reference>
<organism evidence="1 2">
    <name type="scientific">Solibacillus merdavium</name>
    <dbReference type="NCBI Taxonomy" id="2762218"/>
    <lineage>
        <taxon>Bacteria</taxon>
        <taxon>Bacillati</taxon>
        <taxon>Bacillota</taxon>
        <taxon>Bacilli</taxon>
        <taxon>Bacillales</taxon>
        <taxon>Caryophanaceae</taxon>
        <taxon>Solibacillus</taxon>
    </lineage>
</organism>
<gene>
    <name evidence="1" type="ORF">H9632_09765</name>
</gene>
<dbReference type="EMBL" id="JACSPW010000008">
    <property type="protein sequence ID" value="MBD8033355.1"/>
    <property type="molecule type" value="Genomic_DNA"/>
</dbReference>
<dbReference type="RefSeq" id="WP_191703918.1">
    <property type="nucleotide sequence ID" value="NZ_JACSPW010000008.1"/>
</dbReference>
<evidence type="ECO:0008006" key="3">
    <source>
        <dbReference type="Google" id="ProtNLM"/>
    </source>
</evidence>
<dbReference type="Proteomes" id="UP000600565">
    <property type="component" value="Unassembled WGS sequence"/>
</dbReference>
<evidence type="ECO:0000313" key="2">
    <source>
        <dbReference type="Proteomes" id="UP000600565"/>
    </source>
</evidence>